<dbReference type="Proteomes" id="UP001165367">
    <property type="component" value="Unassembled WGS sequence"/>
</dbReference>
<feature type="coiled-coil region" evidence="1">
    <location>
        <begin position="357"/>
        <end position="391"/>
    </location>
</feature>
<dbReference type="Gene3D" id="1.25.40.10">
    <property type="entry name" value="Tetratricopeptide repeat domain"/>
    <property type="match status" value="1"/>
</dbReference>
<dbReference type="EMBL" id="JAKLTR010000007">
    <property type="protein sequence ID" value="MCG2615155.1"/>
    <property type="molecule type" value="Genomic_DNA"/>
</dbReference>
<protein>
    <submittedName>
        <fullName evidence="5">DUF6377 domain-containing protein</fullName>
    </submittedName>
</protein>
<dbReference type="InterPro" id="IPR045957">
    <property type="entry name" value="DUF6377"/>
</dbReference>
<comment type="caution">
    <text evidence="5">The sequence shown here is derived from an EMBL/GenBank/DDBJ whole genome shotgun (WGS) entry which is preliminary data.</text>
</comment>
<keyword evidence="6" id="KW-1185">Reference proteome</keyword>
<reference evidence="5" key="1">
    <citation type="submission" date="2022-01" db="EMBL/GenBank/DDBJ databases">
        <authorList>
            <person name="Jo J.-H."/>
            <person name="Im W.-T."/>
        </authorList>
    </citation>
    <scope>NUCLEOTIDE SEQUENCE</scope>
    <source>
        <strain evidence="5">NA20</strain>
    </source>
</reference>
<keyword evidence="1" id="KW-0175">Coiled coil</keyword>
<keyword evidence="2" id="KW-0812">Transmembrane</keyword>
<name>A0ABS9KS53_9BACT</name>
<evidence type="ECO:0000256" key="3">
    <source>
        <dbReference type="SAM" id="SignalP"/>
    </source>
</evidence>
<dbReference type="SUPFAM" id="SSF81901">
    <property type="entry name" value="HCP-like"/>
    <property type="match status" value="1"/>
</dbReference>
<keyword evidence="3" id="KW-0732">Signal</keyword>
<evidence type="ECO:0000256" key="1">
    <source>
        <dbReference type="SAM" id="Coils"/>
    </source>
</evidence>
<feature type="signal peptide" evidence="3">
    <location>
        <begin position="1"/>
        <end position="19"/>
    </location>
</feature>
<evidence type="ECO:0000256" key="2">
    <source>
        <dbReference type="SAM" id="Phobius"/>
    </source>
</evidence>
<feature type="domain" description="DUF6377" evidence="4">
    <location>
        <begin position="250"/>
        <end position="504"/>
    </location>
</feature>
<keyword evidence="2" id="KW-1133">Transmembrane helix</keyword>
<proteinExistence type="predicted"/>
<feature type="chain" id="PRO_5045601579" evidence="3">
    <location>
        <begin position="20"/>
        <end position="548"/>
    </location>
</feature>
<dbReference type="RefSeq" id="WP_237872245.1">
    <property type="nucleotide sequence ID" value="NZ_JAKLTR010000007.1"/>
</dbReference>
<evidence type="ECO:0000313" key="6">
    <source>
        <dbReference type="Proteomes" id="UP001165367"/>
    </source>
</evidence>
<sequence length="548" mass="64084">MKIYLILICAILFPAGMYASVNDSLLNKLDLAIASKQYYYALKANKITALKNKLTGTFSREEEYTINQQLFEEYRKFRIDSALYYVTRNIELAELLKQPDLQQRATLQQAHLYSSTGRYLEAGKILDRIRPAELPRGLKELYFEYYYRLLEHYTTNNVNEAYKRQIEVYRDSLLNILDPATDTYKINLAQHYLYHNQVGKADTLLQELLGKISSSKDDYAMVTYLIGEIFTNKKMYDKAEEFYTRAAIADIENAINDHGAIQNLSINFYYSGNIDRAYRYAKSALEDAIFCNVKFRTLIMSEFYSIINAAYQEKAEKNRRQLKNYLVLISILSLFLIGAVVYVYRQMRRISRVKETLLQTGRQLEQLNGQILQANEQLRSSNDQLQESNQVKQEYIAQFFDICSSYIDKLENYRKMLNKHAIAKQFEELSRILKSTDFTNTEIQGLYRRFDLIFIHLYPDFVEAFNGLLLPEERIMLKEGETLNTELRIFALERLGITDSVRIAAFLRCSISTVYNYRTKARNRSAVSREAFDEQISKIGRSLGSFQR</sequence>
<dbReference type="Pfam" id="PF19904">
    <property type="entry name" value="DUF6377"/>
    <property type="match status" value="1"/>
</dbReference>
<gene>
    <name evidence="5" type="ORF">LZZ85_12720</name>
</gene>
<feature type="transmembrane region" description="Helical" evidence="2">
    <location>
        <begin position="325"/>
        <end position="344"/>
    </location>
</feature>
<accession>A0ABS9KS53</accession>
<organism evidence="5 6">
    <name type="scientific">Terrimonas ginsenosidimutans</name>
    <dbReference type="NCBI Taxonomy" id="2908004"/>
    <lineage>
        <taxon>Bacteria</taxon>
        <taxon>Pseudomonadati</taxon>
        <taxon>Bacteroidota</taxon>
        <taxon>Chitinophagia</taxon>
        <taxon>Chitinophagales</taxon>
        <taxon>Chitinophagaceae</taxon>
        <taxon>Terrimonas</taxon>
    </lineage>
</organism>
<keyword evidence="2" id="KW-0472">Membrane</keyword>
<dbReference type="InterPro" id="IPR011990">
    <property type="entry name" value="TPR-like_helical_dom_sf"/>
</dbReference>
<evidence type="ECO:0000313" key="5">
    <source>
        <dbReference type="EMBL" id="MCG2615155.1"/>
    </source>
</evidence>
<evidence type="ECO:0000259" key="4">
    <source>
        <dbReference type="Pfam" id="PF19904"/>
    </source>
</evidence>